<feature type="transmembrane region" description="Helical" evidence="10">
    <location>
        <begin position="155"/>
        <end position="175"/>
    </location>
</feature>
<evidence type="ECO:0000256" key="9">
    <source>
        <dbReference type="RuleBase" id="RU000688"/>
    </source>
</evidence>
<evidence type="ECO:0000256" key="10">
    <source>
        <dbReference type="SAM" id="Phobius"/>
    </source>
</evidence>
<feature type="domain" description="G-protein coupled receptors family 1 profile" evidence="11">
    <location>
        <begin position="55"/>
        <end position="264"/>
    </location>
</feature>
<evidence type="ECO:0000313" key="13">
    <source>
        <dbReference type="Proteomes" id="UP000299102"/>
    </source>
</evidence>
<feature type="transmembrane region" description="Helical" evidence="10">
    <location>
        <begin position="75"/>
        <end position="100"/>
    </location>
</feature>
<proteinExistence type="inferred from homology"/>
<keyword evidence="8 9" id="KW-0807">Transducer</keyword>
<dbReference type="AlphaFoldDB" id="A0A4C1UA23"/>
<evidence type="ECO:0000256" key="5">
    <source>
        <dbReference type="ARBA" id="ARBA00023040"/>
    </source>
</evidence>
<dbReference type="PROSITE" id="PS00237">
    <property type="entry name" value="G_PROTEIN_RECEP_F1_1"/>
    <property type="match status" value="1"/>
</dbReference>
<keyword evidence="13" id="KW-1185">Reference proteome</keyword>
<dbReference type="PRINTS" id="PR00237">
    <property type="entry name" value="GPCRRHODOPSN"/>
</dbReference>
<evidence type="ECO:0000256" key="1">
    <source>
        <dbReference type="ARBA" id="ARBA00004141"/>
    </source>
</evidence>
<sequence>MCKDIANLYENFSYSFFGPMEMFFSDELNIHDEPYELKLSISVVLVVIMLASVVGNLCTCAVVARKRSMRTPTNFYLLSLAVSDLLIALFIPIEIYMMWVPDFYPFGESGCLLHFFLFNGLSNSSVLIISAFTVERYLVVSKPFLYKKLSSPNRVFKIAIIIWIISWSISLPEAISSNVLVVKHYVLCYGIISNSIRILIGVQIFFFFLIPMATISVLYVLIAGQLKSREKRISNSPVYAKQSREKIVRMLGKREAFFILKISI</sequence>
<name>A0A4C1UA23_EUMVA</name>
<feature type="transmembrane region" description="Helical" evidence="10">
    <location>
        <begin position="39"/>
        <end position="63"/>
    </location>
</feature>
<evidence type="ECO:0000259" key="11">
    <source>
        <dbReference type="PROSITE" id="PS50262"/>
    </source>
</evidence>
<comment type="caution">
    <text evidence="12">The sequence shown here is derived from an EMBL/GenBank/DDBJ whole genome shotgun (WGS) entry which is preliminary data.</text>
</comment>
<gene>
    <name evidence="12" type="primary">PK1-R</name>
    <name evidence="12" type="ORF">EVAR_13526_1</name>
</gene>
<keyword evidence="5 9" id="KW-0297">G-protein coupled receptor</keyword>
<organism evidence="12 13">
    <name type="scientific">Eumeta variegata</name>
    <name type="common">Bagworm moth</name>
    <name type="synonym">Eumeta japonica</name>
    <dbReference type="NCBI Taxonomy" id="151549"/>
    <lineage>
        <taxon>Eukaryota</taxon>
        <taxon>Metazoa</taxon>
        <taxon>Ecdysozoa</taxon>
        <taxon>Arthropoda</taxon>
        <taxon>Hexapoda</taxon>
        <taxon>Insecta</taxon>
        <taxon>Pterygota</taxon>
        <taxon>Neoptera</taxon>
        <taxon>Endopterygota</taxon>
        <taxon>Lepidoptera</taxon>
        <taxon>Glossata</taxon>
        <taxon>Ditrysia</taxon>
        <taxon>Tineoidea</taxon>
        <taxon>Psychidae</taxon>
        <taxon>Oiketicinae</taxon>
        <taxon>Eumeta</taxon>
    </lineage>
</organism>
<dbReference type="Proteomes" id="UP000299102">
    <property type="component" value="Unassembled WGS sequence"/>
</dbReference>
<dbReference type="GO" id="GO:0004930">
    <property type="term" value="F:G protein-coupled receptor activity"/>
    <property type="evidence" value="ECO:0007669"/>
    <property type="project" value="UniProtKB-KW"/>
</dbReference>
<comment type="similarity">
    <text evidence="2 9">Belongs to the G-protein coupled receptor 1 family.</text>
</comment>
<feature type="transmembrane region" description="Helical" evidence="10">
    <location>
        <begin position="195"/>
        <end position="222"/>
    </location>
</feature>
<evidence type="ECO:0000256" key="2">
    <source>
        <dbReference type="ARBA" id="ARBA00010663"/>
    </source>
</evidence>
<keyword evidence="7 9" id="KW-0675">Receptor</keyword>
<dbReference type="STRING" id="151549.A0A4C1UA23"/>
<dbReference type="PANTHER" id="PTHR24243:SF208">
    <property type="entry name" value="PYROKININ-1 RECEPTOR"/>
    <property type="match status" value="1"/>
</dbReference>
<accession>A0A4C1UA23</accession>
<keyword evidence="3 9" id="KW-0812">Transmembrane</keyword>
<comment type="subcellular location">
    <subcellularLocation>
        <location evidence="1">Membrane</location>
        <topology evidence="1">Multi-pass membrane protein</topology>
    </subcellularLocation>
</comment>
<dbReference type="PANTHER" id="PTHR24243">
    <property type="entry name" value="G-PROTEIN COUPLED RECEPTOR"/>
    <property type="match status" value="1"/>
</dbReference>
<evidence type="ECO:0000256" key="7">
    <source>
        <dbReference type="ARBA" id="ARBA00023170"/>
    </source>
</evidence>
<dbReference type="EMBL" id="BGZK01000143">
    <property type="protein sequence ID" value="GBP22736.1"/>
    <property type="molecule type" value="Genomic_DNA"/>
</dbReference>
<dbReference type="OrthoDB" id="5950040at2759"/>
<evidence type="ECO:0000256" key="8">
    <source>
        <dbReference type="ARBA" id="ARBA00023224"/>
    </source>
</evidence>
<evidence type="ECO:0000256" key="4">
    <source>
        <dbReference type="ARBA" id="ARBA00022989"/>
    </source>
</evidence>
<feature type="transmembrane region" description="Helical" evidence="10">
    <location>
        <begin position="112"/>
        <end position="134"/>
    </location>
</feature>
<dbReference type="PROSITE" id="PS50262">
    <property type="entry name" value="G_PROTEIN_RECEP_F1_2"/>
    <property type="match status" value="1"/>
</dbReference>
<dbReference type="InterPro" id="IPR017452">
    <property type="entry name" value="GPCR_Rhodpsn_7TM"/>
</dbReference>
<reference evidence="12 13" key="1">
    <citation type="journal article" date="2019" name="Commun. Biol.">
        <title>The bagworm genome reveals a unique fibroin gene that provides high tensile strength.</title>
        <authorList>
            <person name="Kono N."/>
            <person name="Nakamura H."/>
            <person name="Ohtoshi R."/>
            <person name="Tomita M."/>
            <person name="Numata K."/>
            <person name="Arakawa K."/>
        </authorList>
    </citation>
    <scope>NUCLEOTIDE SEQUENCE [LARGE SCALE GENOMIC DNA]</scope>
</reference>
<dbReference type="InterPro" id="IPR000276">
    <property type="entry name" value="GPCR_Rhodpsn"/>
</dbReference>
<dbReference type="SUPFAM" id="SSF81321">
    <property type="entry name" value="Family A G protein-coupled receptor-like"/>
    <property type="match status" value="1"/>
</dbReference>
<dbReference type="Gene3D" id="1.20.1070.10">
    <property type="entry name" value="Rhodopsin 7-helix transmembrane proteins"/>
    <property type="match status" value="1"/>
</dbReference>
<protein>
    <submittedName>
        <fullName evidence="12">Pyrokinin-1 receptor</fullName>
    </submittedName>
</protein>
<evidence type="ECO:0000256" key="3">
    <source>
        <dbReference type="ARBA" id="ARBA00022692"/>
    </source>
</evidence>
<keyword evidence="4 10" id="KW-1133">Transmembrane helix</keyword>
<dbReference type="Pfam" id="PF00001">
    <property type="entry name" value="7tm_1"/>
    <property type="match status" value="1"/>
</dbReference>
<evidence type="ECO:0000313" key="12">
    <source>
        <dbReference type="EMBL" id="GBP22736.1"/>
    </source>
</evidence>
<evidence type="ECO:0000256" key="6">
    <source>
        <dbReference type="ARBA" id="ARBA00023136"/>
    </source>
</evidence>
<dbReference type="GO" id="GO:0005886">
    <property type="term" value="C:plasma membrane"/>
    <property type="evidence" value="ECO:0007669"/>
    <property type="project" value="TreeGrafter"/>
</dbReference>
<keyword evidence="6 10" id="KW-0472">Membrane</keyword>